<comment type="caution">
    <text evidence="12">The sequence shown here is derived from an EMBL/GenBank/DDBJ whole genome shotgun (WGS) entry which is preliminary data.</text>
</comment>
<evidence type="ECO:0000313" key="13">
    <source>
        <dbReference type="Proteomes" id="UP001172673"/>
    </source>
</evidence>
<dbReference type="InterPro" id="IPR002642">
    <property type="entry name" value="LysoPLipase_cat_dom"/>
</dbReference>
<evidence type="ECO:0000259" key="11">
    <source>
        <dbReference type="PROSITE" id="PS51210"/>
    </source>
</evidence>
<comment type="similarity">
    <text evidence="1 10">Belongs to the lysophospholipase family.</text>
</comment>
<dbReference type="Proteomes" id="UP001172673">
    <property type="component" value="Unassembled WGS sequence"/>
</dbReference>
<evidence type="ECO:0000256" key="8">
    <source>
        <dbReference type="ARBA" id="ARBA00049531"/>
    </source>
</evidence>
<gene>
    <name evidence="12" type="ORF">H2200_008076</name>
</gene>
<evidence type="ECO:0000256" key="9">
    <source>
        <dbReference type="PROSITE-ProRule" id="PRU00555"/>
    </source>
</evidence>
<keyword evidence="6 9" id="KW-0443">Lipid metabolism</keyword>
<dbReference type="EMBL" id="JAPDRK010000011">
    <property type="protein sequence ID" value="KAJ9607997.1"/>
    <property type="molecule type" value="Genomic_DNA"/>
</dbReference>
<evidence type="ECO:0000256" key="4">
    <source>
        <dbReference type="ARBA" id="ARBA00022801"/>
    </source>
</evidence>
<proteinExistence type="inferred from homology"/>
<reference evidence="12" key="1">
    <citation type="submission" date="2022-10" db="EMBL/GenBank/DDBJ databases">
        <title>Culturing micro-colonial fungi from biological soil crusts in the Mojave desert and describing Neophaeococcomyces mojavensis, and introducing the new genera and species Taxawa tesnikishii.</title>
        <authorList>
            <person name="Kurbessoian T."/>
            <person name="Stajich J.E."/>
        </authorList>
    </citation>
    <scope>NUCLEOTIDE SEQUENCE</scope>
    <source>
        <strain evidence="12">TK_41</strain>
    </source>
</reference>
<dbReference type="Gene3D" id="3.40.1090.10">
    <property type="entry name" value="Cytosolic phospholipase A2 catalytic domain"/>
    <property type="match status" value="1"/>
</dbReference>
<dbReference type="PROSITE" id="PS51210">
    <property type="entry name" value="PLA2C"/>
    <property type="match status" value="1"/>
</dbReference>
<dbReference type="EC" id="3.1.1.5" evidence="2 10"/>
<keyword evidence="4 9" id="KW-0378">Hydrolase</keyword>
<keyword evidence="7" id="KW-0325">Glycoprotein</keyword>
<feature type="signal peptide" evidence="10">
    <location>
        <begin position="1"/>
        <end position="23"/>
    </location>
</feature>
<evidence type="ECO:0000256" key="6">
    <source>
        <dbReference type="ARBA" id="ARBA00023098"/>
    </source>
</evidence>
<dbReference type="InterPro" id="IPR016035">
    <property type="entry name" value="Acyl_Trfase/lysoPLipase"/>
</dbReference>
<feature type="chain" id="PRO_5041487048" description="Lysophospholipase" evidence="10">
    <location>
        <begin position="24"/>
        <end position="587"/>
    </location>
</feature>
<dbReference type="GO" id="GO:0004622">
    <property type="term" value="F:phosphatidylcholine lysophospholipase activity"/>
    <property type="evidence" value="ECO:0007669"/>
    <property type="project" value="UniProtKB-EC"/>
</dbReference>
<feature type="domain" description="PLA2c" evidence="11">
    <location>
        <begin position="35"/>
        <end position="557"/>
    </location>
</feature>
<dbReference type="AlphaFoldDB" id="A0AA38X6Z1"/>
<accession>A0AA38X6Z1</accession>
<evidence type="ECO:0000256" key="2">
    <source>
        <dbReference type="ARBA" id="ARBA00013274"/>
    </source>
</evidence>
<evidence type="ECO:0000256" key="7">
    <source>
        <dbReference type="ARBA" id="ARBA00023180"/>
    </source>
</evidence>
<dbReference type="PANTHER" id="PTHR10728">
    <property type="entry name" value="CYTOSOLIC PHOSPHOLIPASE A2"/>
    <property type="match status" value="1"/>
</dbReference>
<organism evidence="12 13">
    <name type="scientific">Cladophialophora chaetospira</name>
    <dbReference type="NCBI Taxonomy" id="386627"/>
    <lineage>
        <taxon>Eukaryota</taxon>
        <taxon>Fungi</taxon>
        <taxon>Dikarya</taxon>
        <taxon>Ascomycota</taxon>
        <taxon>Pezizomycotina</taxon>
        <taxon>Eurotiomycetes</taxon>
        <taxon>Chaetothyriomycetidae</taxon>
        <taxon>Chaetothyriales</taxon>
        <taxon>Herpotrichiellaceae</taxon>
        <taxon>Cladophialophora</taxon>
    </lineage>
</organism>
<keyword evidence="3 10" id="KW-0732">Signal</keyword>
<keyword evidence="13" id="KW-1185">Reference proteome</keyword>
<comment type="catalytic activity">
    <reaction evidence="8 10">
        <text>a 1-acyl-sn-glycero-3-phosphocholine + H2O = sn-glycerol 3-phosphocholine + a fatty acid + H(+)</text>
        <dbReference type="Rhea" id="RHEA:15177"/>
        <dbReference type="ChEBI" id="CHEBI:15377"/>
        <dbReference type="ChEBI" id="CHEBI:15378"/>
        <dbReference type="ChEBI" id="CHEBI:16870"/>
        <dbReference type="ChEBI" id="CHEBI:28868"/>
        <dbReference type="ChEBI" id="CHEBI:58168"/>
        <dbReference type="EC" id="3.1.1.5"/>
    </reaction>
</comment>
<dbReference type="GO" id="GO:0046475">
    <property type="term" value="P:glycerophospholipid catabolic process"/>
    <property type="evidence" value="ECO:0007669"/>
    <property type="project" value="TreeGrafter"/>
</dbReference>
<dbReference type="PANTHER" id="PTHR10728:SF33">
    <property type="entry name" value="LYSOPHOSPHOLIPASE 1-RELATED"/>
    <property type="match status" value="1"/>
</dbReference>
<keyword evidence="5 9" id="KW-0442">Lipid degradation</keyword>
<evidence type="ECO:0000256" key="3">
    <source>
        <dbReference type="ARBA" id="ARBA00022729"/>
    </source>
</evidence>
<evidence type="ECO:0000256" key="10">
    <source>
        <dbReference type="RuleBase" id="RU362103"/>
    </source>
</evidence>
<protein>
    <recommendedName>
        <fullName evidence="2 10">Lysophospholipase</fullName>
        <ecNumber evidence="2 10">3.1.1.5</ecNumber>
    </recommendedName>
</protein>
<evidence type="ECO:0000313" key="12">
    <source>
        <dbReference type="EMBL" id="KAJ9607997.1"/>
    </source>
</evidence>
<dbReference type="GO" id="GO:0004623">
    <property type="term" value="F:phospholipase A2 activity"/>
    <property type="evidence" value="ECO:0007669"/>
    <property type="project" value="TreeGrafter"/>
</dbReference>
<evidence type="ECO:0000256" key="5">
    <source>
        <dbReference type="ARBA" id="ARBA00022963"/>
    </source>
</evidence>
<sequence>MMRYHRCLSAIITLLGTISLVSAVEFSSYAPIYANCPHNQQWLRPAKGLSTQEEAWVRERKSVVANGLESYLQELNISGLDVHKLISEMKKGSNIPTISMAISGGGWGSGLTATGALRAFDARFPDAVKQKTGGLLQSLTYLSGLSGGAWPVMSLATNDFPSINDMVASWHTEIDRFNNPPNNSRYAGNFSTLFYDVADKLEAGFNVSVTDFLGRDFGYEFLPQPRAGLNATLSGIANLPHFKNHSMPMPMFQANRLTYDDVEFFGVKVPYYNSSIFEMTPFDFILGVAAAAFNFWYVEAKSNGSVGSFSKRSLALTDAAMLSRRAAQFPAENALAIWNGFEEIFNLTLDEAMYPSVPNPFAGTNPAESEALQLTDGSETGQSIAYWGLIQPARKSDFIITWDNDQDQAPYSWNNGTNIYNTYIQARRHGLPFPEIPPPATFIKRNYTNQPVFFGCDTKYTTTHSLSSPIVLYLANSPYSAYTNFTWFQSKYTPVQMHGILVNGFDVVTQGNGTLDSQWSQCLGCAAIDRSLSKMSMKRPQQCEKCLEKYCWDGTYEDGADIPVVDLPLKLAPNVSYAEWNASHPWV</sequence>
<evidence type="ECO:0000256" key="1">
    <source>
        <dbReference type="ARBA" id="ARBA00008780"/>
    </source>
</evidence>
<dbReference type="GO" id="GO:0005829">
    <property type="term" value="C:cytosol"/>
    <property type="evidence" value="ECO:0007669"/>
    <property type="project" value="TreeGrafter"/>
</dbReference>
<dbReference type="SUPFAM" id="SSF52151">
    <property type="entry name" value="FabD/lysophospholipase-like"/>
    <property type="match status" value="1"/>
</dbReference>
<dbReference type="Pfam" id="PF01735">
    <property type="entry name" value="PLA2_B"/>
    <property type="match status" value="2"/>
</dbReference>
<name>A0AA38X6Z1_9EURO</name>
<dbReference type="SMART" id="SM00022">
    <property type="entry name" value="PLAc"/>
    <property type="match status" value="1"/>
</dbReference>